<comment type="caution">
    <text evidence="1">The sequence shown here is derived from an EMBL/GenBank/DDBJ whole genome shotgun (WGS) entry which is preliminary data.</text>
</comment>
<accession>A0A9P5P4T0</accession>
<feature type="non-terminal residue" evidence="1">
    <location>
        <position position="417"/>
    </location>
</feature>
<keyword evidence="2" id="KW-1185">Reference proteome</keyword>
<dbReference type="Proteomes" id="UP000724874">
    <property type="component" value="Unassembled WGS sequence"/>
</dbReference>
<organism evidence="1 2">
    <name type="scientific">Gymnopilus junonius</name>
    <name type="common">Spectacular rustgill mushroom</name>
    <name type="synonym">Gymnopilus spectabilis subsp. junonius</name>
    <dbReference type="NCBI Taxonomy" id="109634"/>
    <lineage>
        <taxon>Eukaryota</taxon>
        <taxon>Fungi</taxon>
        <taxon>Dikarya</taxon>
        <taxon>Basidiomycota</taxon>
        <taxon>Agaricomycotina</taxon>
        <taxon>Agaricomycetes</taxon>
        <taxon>Agaricomycetidae</taxon>
        <taxon>Agaricales</taxon>
        <taxon>Agaricineae</taxon>
        <taxon>Hymenogastraceae</taxon>
        <taxon>Gymnopilus</taxon>
    </lineage>
</organism>
<evidence type="ECO:0000313" key="2">
    <source>
        <dbReference type="Proteomes" id="UP000724874"/>
    </source>
</evidence>
<gene>
    <name evidence="1" type="ORF">CPB84DRAFT_1630471</name>
</gene>
<sequence>VENVLRADDYSKEDAATFSFSHETALLDAADSTSPFANETIWKRSTIKILLPCERHKFSSEDEAPKLRIRNVRHRSLVEVMRTAAKDESAKLWHNTPFKMFWKPTPESLPQRIISELYNADAFLEEHDKISKLPAHLPSDPPTPKPVENAVFAIMIWSDSTHLTNFGDASMWPIYLYPGNQSKYPRGRPTQHSAHHVAYIPSVPDDFSDTYMRKFGKPPSKAVETHVKRELMQKVWLLMLDDEFVNAYRNGIVTECADSLFRRYFPRFFIYSADYPEKILISTIRFLGIMPAPRALVPKKFIPALGTKVDEQRRKHVRLDNDARRGLVEASRKLIFQHGVGITGVAVEERLQPQSLTPTRNAFSEKLSQFDFNFFSMLVSDLLHEIELGNWKAVFVHLMRILQLIKNAIPTLNKRLV</sequence>
<name>A0A9P5P4T0_GYMJU</name>
<evidence type="ECO:0000313" key="1">
    <source>
        <dbReference type="EMBL" id="KAF8914344.1"/>
    </source>
</evidence>
<reference evidence="1" key="1">
    <citation type="submission" date="2020-11" db="EMBL/GenBank/DDBJ databases">
        <authorList>
            <consortium name="DOE Joint Genome Institute"/>
            <person name="Ahrendt S."/>
            <person name="Riley R."/>
            <person name="Andreopoulos W."/>
            <person name="LaButti K."/>
            <person name="Pangilinan J."/>
            <person name="Ruiz-duenas F.J."/>
            <person name="Barrasa J.M."/>
            <person name="Sanchez-Garcia M."/>
            <person name="Camarero S."/>
            <person name="Miyauchi S."/>
            <person name="Serrano A."/>
            <person name="Linde D."/>
            <person name="Babiker R."/>
            <person name="Drula E."/>
            <person name="Ayuso-Fernandez I."/>
            <person name="Pacheco R."/>
            <person name="Padilla G."/>
            <person name="Ferreira P."/>
            <person name="Barriuso J."/>
            <person name="Kellner H."/>
            <person name="Castanera R."/>
            <person name="Alfaro M."/>
            <person name="Ramirez L."/>
            <person name="Pisabarro A.G."/>
            <person name="Kuo A."/>
            <person name="Tritt A."/>
            <person name="Lipzen A."/>
            <person name="He G."/>
            <person name="Yan M."/>
            <person name="Ng V."/>
            <person name="Cullen D."/>
            <person name="Martin F."/>
            <person name="Rosso M.-N."/>
            <person name="Henrissat B."/>
            <person name="Hibbett D."/>
            <person name="Martinez A.T."/>
            <person name="Grigoriev I.V."/>
        </authorList>
    </citation>
    <scope>NUCLEOTIDE SEQUENCE</scope>
    <source>
        <strain evidence="1">AH 44721</strain>
    </source>
</reference>
<protein>
    <submittedName>
        <fullName evidence="1">Uncharacterized protein</fullName>
    </submittedName>
</protein>
<dbReference type="EMBL" id="JADNYJ010000001">
    <property type="protein sequence ID" value="KAF8914344.1"/>
    <property type="molecule type" value="Genomic_DNA"/>
</dbReference>
<dbReference type="OrthoDB" id="3208495at2759"/>
<dbReference type="AlphaFoldDB" id="A0A9P5P4T0"/>
<proteinExistence type="predicted"/>
<feature type="non-terminal residue" evidence="1">
    <location>
        <position position="1"/>
    </location>
</feature>
<dbReference type="InterPro" id="IPR041078">
    <property type="entry name" value="Plavaka"/>
</dbReference>
<dbReference type="Pfam" id="PF18759">
    <property type="entry name" value="Plavaka"/>
    <property type="match status" value="1"/>
</dbReference>